<dbReference type="SUPFAM" id="SSF110849">
    <property type="entry name" value="ParB/Sulfiredoxin"/>
    <property type="match status" value="1"/>
</dbReference>
<dbReference type="SUPFAM" id="SSF109709">
    <property type="entry name" value="KorB DNA-binding domain-like"/>
    <property type="match status" value="1"/>
</dbReference>
<dbReference type="SMART" id="SM00470">
    <property type="entry name" value="ParB"/>
    <property type="match status" value="1"/>
</dbReference>
<sequence>MNSDEKIKLIQISRIYISNPRKRDKFTHDEIKKNIHQIGLKRPISVRKIIDDTYDYALICGQGRLEAYLQYGETHIPAIIKVVDEETGHLMSLTENIARRKPRATELLESVSQLKKQGLTDKEIGDCLGYTTSWVNGVISLLEKGEKKLLTAFEAGHIPLYLAVEISRANDDEIQDSLTEALMNGKIKGNQINIIKRIIERRKVGDKGATNKAYVHKRPARKYTPEELSDIYQKNADEHIRIQAKAKYARETFLAVKEIFRKLTRDEQYCLLLRKNNITDMPACLSYSDKELIQK</sequence>
<evidence type="ECO:0000313" key="3">
    <source>
        <dbReference type="Proteomes" id="UP001223214"/>
    </source>
</evidence>
<dbReference type="GO" id="GO:0005694">
    <property type="term" value="C:chromosome"/>
    <property type="evidence" value="ECO:0007669"/>
    <property type="project" value="TreeGrafter"/>
</dbReference>
<gene>
    <name evidence="2" type="ORF">QQF32_21435</name>
</gene>
<evidence type="ECO:0000259" key="1">
    <source>
        <dbReference type="SMART" id="SM00470"/>
    </source>
</evidence>
<dbReference type="GO" id="GO:0007059">
    <property type="term" value="P:chromosome segregation"/>
    <property type="evidence" value="ECO:0007669"/>
    <property type="project" value="TreeGrafter"/>
</dbReference>
<proteinExistence type="predicted"/>
<dbReference type="PANTHER" id="PTHR33375:SF1">
    <property type="entry name" value="CHROMOSOME-PARTITIONING PROTEIN PARB-RELATED"/>
    <property type="match status" value="1"/>
</dbReference>
<dbReference type="Pfam" id="PF07506">
    <property type="entry name" value="RepB"/>
    <property type="match status" value="1"/>
</dbReference>
<dbReference type="RefSeq" id="WP_285150309.1">
    <property type="nucleotide sequence ID" value="NZ_JASSOM010000084.1"/>
</dbReference>
<dbReference type="InterPro" id="IPR050336">
    <property type="entry name" value="Chromosome_partition/occlusion"/>
</dbReference>
<dbReference type="InterPro" id="IPR036086">
    <property type="entry name" value="ParB/Sulfiredoxin_sf"/>
</dbReference>
<organism evidence="2 3">
    <name type="scientific">Lelliottia wanjuensis</name>
    <dbReference type="NCBI Taxonomy" id="3050585"/>
    <lineage>
        <taxon>Bacteria</taxon>
        <taxon>Pseudomonadati</taxon>
        <taxon>Pseudomonadota</taxon>
        <taxon>Gammaproteobacteria</taxon>
        <taxon>Enterobacterales</taxon>
        <taxon>Enterobacteriaceae</taxon>
        <taxon>Lelliottia</taxon>
    </lineage>
</organism>
<dbReference type="Gene3D" id="1.10.10.2830">
    <property type="match status" value="1"/>
</dbReference>
<dbReference type="InterPro" id="IPR011111">
    <property type="entry name" value="Plasmid_RepB"/>
</dbReference>
<accession>A0AAP4LCP4</accession>
<name>A0AAP4LCP4_9ENTR</name>
<dbReference type="PANTHER" id="PTHR33375">
    <property type="entry name" value="CHROMOSOME-PARTITIONING PROTEIN PARB-RELATED"/>
    <property type="match status" value="1"/>
</dbReference>
<dbReference type="EMBL" id="JASSOM010000084">
    <property type="protein sequence ID" value="MDK9365758.1"/>
    <property type="molecule type" value="Genomic_DNA"/>
</dbReference>
<protein>
    <submittedName>
        <fullName evidence="2">Plasmid partitioning protein RepB C-terminal domain-containing protein</fullName>
    </submittedName>
</protein>
<dbReference type="Pfam" id="PF02195">
    <property type="entry name" value="ParB_N"/>
    <property type="match status" value="1"/>
</dbReference>
<feature type="domain" description="ParB-like N-terminal" evidence="1">
    <location>
        <begin position="8"/>
        <end position="97"/>
    </location>
</feature>
<keyword evidence="3" id="KW-1185">Reference proteome</keyword>
<reference evidence="2 3" key="1">
    <citation type="submission" date="2023-06" db="EMBL/GenBank/DDBJ databases">
        <title>Identification and characterization of antibiotic-resistant Gram-negative bacteria.</title>
        <authorList>
            <person name="Cho G.-S."/>
            <person name="Lee J."/>
            <person name="Tai E."/>
            <person name="Jeong S."/>
            <person name="Kim I."/>
            <person name="Kim B.-E."/>
            <person name="Jeong M.-I."/>
            <person name="Oh K.-K."/>
            <person name="Franz C.M.A.P."/>
        </authorList>
    </citation>
    <scope>NUCLEOTIDE SEQUENCE [LARGE SCALE GENOMIC DNA]</scope>
    <source>
        <strain evidence="2 3">V106_12</strain>
    </source>
</reference>
<dbReference type="Gene3D" id="3.90.1530.30">
    <property type="match status" value="1"/>
</dbReference>
<evidence type="ECO:0000313" key="2">
    <source>
        <dbReference type="EMBL" id="MDK9365758.1"/>
    </source>
</evidence>
<dbReference type="InterPro" id="IPR003115">
    <property type="entry name" value="ParB_N"/>
</dbReference>
<comment type="caution">
    <text evidence="2">The sequence shown here is derived from an EMBL/GenBank/DDBJ whole genome shotgun (WGS) entry which is preliminary data.</text>
</comment>
<dbReference type="AlphaFoldDB" id="A0AAP4LCP4"/>
<dbReference type="Proteomes" id="UP001223214">
    <property type="component" value="Unassembled WGS sequence"/>
</dbReference>